<name>A0A1Y2AVF2_9FUNG</name>
<dbReference type="EMBL" id="MCOG01000201">
    <property type="protein sequence ID" value="ORY26539.1"/>
    <property type="molecule type" value="Genomic_DNA"/>
</dbReference>
<organism evidence="2 3">
    <name type="scientific">Neocallimastix californiae</name>
    <dbReference type="NCBI Taxonomy" id="1754190"/>
    <lineage>
        <taxon>Eukaryota</taxon>
        <taxon>Fungi</taxon>
        <taxon>Fungi incertae sedis</taxon>
        <taxon>Chytridiomycota</taxon>
        <taxon>Chytridiomycota incertae sedis</taxon>
        <taxon>Neocallimastigomycetes</taxon>
        <taxon>Neocallimastigales</taxon>
        <taxon>Neocallimastigaceae</taxon>
        <taxon>Neocallimastix</taxon>
    </lineage>
</organism>
<dbReference type="OrthoDB" id="67750at2759"/>
<evidence type="ECO:0000313" key="2">
    <source>
        <dbReference type="EMBL" id="ORY26539.1"/>
    </source>
</evidence>
<evidence type="ECO:0000256" key="1">
    <source>
        <dbReference type="SAM" id="MobiDB-lite"/>
    </source>
</evidence>
<sequence length="875" mass="104442">MDEEMWYLQTHNKLREEKEKEKKKELSFEEKFNNDINDLNKYFDDMKKATQKFVIPSIVNQKNKEDHSKEFKTEINKIIRQEIIKVDEDKKKNIDLDLSKLQDRHYCQNRDLLNEMNKENDKENEANKENKTNETALNKLMTVNDSIESLVNGNDDEYIKRKESLTLVEKVKKIFEQVENSFHYNMNIGTLLIENNIKNRKEDLKDENIRKMYEKIKKLNMTYQWEKLFDTEEEVNDTTSDMEISDHILLQYKLYPFSVKKYPINVKPSKHSYYLEKSRINKDGEQSDFDYDEMDELETHFKKLKETYDENLLNEFNFDTSTPMRIHGLKRSENENLGIMNANSSFDILCKFEDPNDLERKKYLDDKLNMNKEAENLYKEITKFIFHNESDFIDYNEADKILTAPNKYYEDENPAIFSIYNGKMIDYEDENEKNLKSKIETPEIIEYKPTVKLLTRKSGKYHIKADSYFRDRENAMDLTPSSKYSSLKYNYGGYIPAYAVKKKNSQKKVETLLTMDEYKNIYLIVIDSLEQQKRSDERYYQGELKKKLMKHDEETQMKHFKDKYKKYKYKSREIAETKEGYWNPEVLDYMYALSRQKIIGNIESESKENEESKESGESKENEESKENGESKDNNTSKANDAFKDIAPSSRSRKKSSWDEEVYDDVEGDGDIPPNPNNSYVNSDDELSDTISKYFTLNDDINKPNTKKSGIYMTLPTMQEAMECIFDRLKMSINEKVDLAIKYGSYEFSMKFIEAISCWNIVSKLIIKREEKLDRIREFESKISNPYRFFKNDESSSPAARFVEELYRKRFVEDLEPLNKRIIELCIEIFKKYGDVVKYEGKPYVKKMKNDYSDIIKYAYREFEKKQNEVPYTLKF</sequence>
<comment type="caution">
    <text evidence="2">The sequence shown here is derived from an EMBL/GenBank/DDBJ whole genome shotgun (WGS) entry which is preliminary data.</text>
</comment>
<reference evidence="2 3" key="1">
    <citation type="submission" date="2016-08" db="EMBL/GenBank/DDBJ databases">
        <title>A Parts List for Fungal Cellulosomes Revealed by Comparative Genomics.</title>
        <authorList>
            <consortium name="DOE Joint Genome Institute"/>
            <person name="Haitjema C.H."/>
            <person name="Gilmore S.P."/>
            <person name="Henske J.K."/>
            <person name="Solomon K.V."/>
            <person name="De Groot R."/>
            <person name="Kuo A."/>
            <person name="Mondo S.J."/>
            <person name="Salamov A.A."/>
            <person name="Labutti K."/>
            <person name="Zhao Z."/>
            <person name="Chiniquy J."/>
            <person name="Barry K."/>
            <person name="Brewer H.M."/>
            <person name="Purvine S.O."/>
            <person name="Wright A.T."/>
            <person name="Boxma B."/>
            <person name="Van Alen T."/>
            <person name="Hackstein J.H."/>
            <person name="Baker S.E."/>
            <person name="Grigoriev I.V."/>
            <person name="O'Malley M.A."/>
        </authorList>
    </citation>
    <scope>NUCLEOTIDE SEQUENCE [LARGE SCALE GENOMIC DNA]</scope>
    <source>
        <strain evidence="2 3">G1</strain>
    </source>
</reference>
<evidence type="ECO:0000313" key="3">
    <source>
        <dbReference type="Proteomes" id="UP000193920"/>
    </source>
</evidence>
<feature type="region of interest" description="Disordered" evidence="1">
    <location>
        <begin position="602"/>
        <end position="683"/>
    </location>
</feature>
<gene>
    <name evidence="2" type="ORF">LY90DRAFT_513753</name>
</gene>
<dbReference type="PANTHER" id="PTHR16078:SF1">
    <property type="entry name" value="COILED-COIL DOMAIN-CONTAINING PROTEIN 87"/>
    <property type="match status" value="1"/>
</dbReference>
<feature type="compositionally biased region" description="Acidic residues" evidence="1">
    <location>
        <begin position="658"/>
        <end position="669"/>
    </location>
</feature>
<dbReference type="InterPro" id="IPR037383">
    <property type="entry name" value="CCDC87"/>
</dbReference>
<keyword evidence="3" id="KW-1185">Reference proteome</keyword>
<dbReference type="Proteomes" id="UP000193920">
    <property type="component" value="Unassembled WGS sequence"/>
</dbReference>
<proteinExistence type="predicted"/>
<protein>
    <submittedName>
        <fullName evidence="2">Uncharacterized protein</fullName>
    </submittedName>
</protein>
<feature type="compositionally biased region" description="Basic and acidic residues" evidence="1">
    <location>
        <begin position="604"/>
        <end position="634"/>
    </location>
</feature>
<dbReference type="PANTHER" id="PTHR16078">
    <property type="entry name" value="COILED-COIL DOMAIN-CONTAINING PROTEIN 87"/>
    <property type="match status" value="1"/>
</dbReference>
<dbReference type="AlphaFoldDB" id="A0A1Y2AVF2"/>
<accession>A0A1Y2AVF2</accession>